<evidence type="ECO:0008006" key="3">
    <source>
        <dbReference type="Google" id="ProtNLM"/>
    </source>
</evidence>
<evidence type="ECO:0000256" key="1">
    <source>
        <dbReference type="SAM" id="Phobius"/>
    </source>
</evidence>
<keyword evidence="1" id="KW-1133">Transmembrane helix</keyword>
<dbReference type="SMART" id="SM00855">
    <property type="entry name" value="PGAM"/>
    <property type="match status" value="1"/>
</dbReference>
<dbReference type="InterPro" id="IPR013078">
    <property type="entry name" value="His_Pase_superF_clade-1"/>
</dbReference>
<dbReference type="CDD" id="cd07067">
    <property type="entry name" value="HP_PGM_like"/>
    <property type="match status" value="1"/>
</dbReference>
<evidence type="ECO:0000313" key="2">
    <source>
        <dbReference type="EMBL" id="CAD9869089.1"/>
    </source>
</evidence>
<accession>A0A7S2Y325</accession>
<keyword evidence="1" id="KW-0812">Transmembrane</keyword>
<dbReference type="SUPFAM" id="SSF53254">
    <property type="entry name" value="Phosphoglycerate mutase-like"/>
    <property type="match status" value="1"/>
</dbReference>
<feature type="transmembrane region" description="Helical" evidence="1">
    <location>
        <begin position="12"/>
        <end position="31"/>
    </location>
</feature>
<dbReference type="Gene3D" id="3.40.50.1240">
    <property type="entry name" value="Phosphoglycerate mutase-like"/>
    <property type="match status" value="1"/>
</dbReference>
<dbReference type="EMBL" id="HBHR01017767">
    <property type="protein sequence ID" value="CAD9869089.1"/>
    <property type="molecule type" value="Transcribed_RNA"/>
</dbReference>
<protein>
    <recommendedName>
        <fullName evidence="3">Phosphoglycerate mutase</fullName>
    </recommendedName>
</protein>
<dbReference type="InterPro" id="IPR029033">
    <property type="entry name" value="His_PPase_superfam"/>
</dbReference>
<dbReference type="AlphaFoldDB" id="A0A7S2Y325"/>
<dbReference type="GO" id="GO:0016791">
    <property type="term" value="F:phosphatase activity"/>
    <property type="evidence" value="ECO:0007669"/>
    <property type="project" value="TreeGrafter"/>
</dbReference>
<reference evidence="2" key="1">
    <citation type="submission" date="2021-01" db="EMBL/GenBank/DDBJ databases">
        <authorList>
            <person name="Corre E."/>
            <person name="Pelletier E."/>
            <person name="Niang G."/>
            <person name="Scheremetjew M."/>
            <person name="Finn R."/>
            <person name="Kale V."/>
            <person name="Holt S."/>
            <person name="Cochrane G."/>
            <person name="Meng A."/>
            <person name="Brown T."/>
            <person name="Cohen L."/>
        </authorList>
    </citation>
    <scope>NUCLEOTIDE SEQUENCE</scope>
    <source>
        <strain evidence="2">CCMP1661</strain>
    </source>
</reference>
<organism evidence="2">
    <name type="scientific">Fibrocapsa japonica</name>
    <dbReference type="NCBI Taxonomy" id="94617"/>
    <lineage>
        <taxon>Eukaryota</taxon>
        <taxon>Sar</taxon>
        <taxon>Stramenopiles</taxon>
        <taxon>Ochrophyta</taxon>
        <taxon>Raphidophyceae</taxon>
        <taxon>Chattonellales</taxon>
        <taxon>Chattonellaceae</taxon>
        <taxon>Fibrocapsa</taxon>
    </lineage>
</organism>
<keyword evidence="1" id="KW-0472">Membrane</keyword>
<gene>
    <name evidence="2" type="ORF">FJAP1339_LOCUS8921</name>
</gene>
<proteinExistence type="predicted"/>
<name>A0A7S2Y325_9STRA</name>
<dbReference type="GO" id="GO:0005737">
    <property type="term" value="C:cytoplasm"/>
    <property type="evidence" value="ECO:0007669"/>
    <property type="project" value="TreeGrafter"/>
</dbReference>
<dbReference type="InterPro" id="IPR050275">
    <property type="entry name" value="PGM_Phosphatase"/>
</dbReference>
<dbReference type="PANTHER" id="PTHR48100:SF1">
    <property type="entry name" value="HISTIDINE PHOSPHATASE FAMILY PROTEIN-RELATED"/>
    <property type="match status" value="1"/>
</dbReference>
<dbReference type="Pfam" id="PF00300">
    <property type="entry name" value="His_Phos_1"/>
    <property type="match status" value="1"/>
</dbReference>
<sequence>MAGEKSLQNFHMLGIAIVSCGIGAFITYRLAKTGKEEPKEVDGPLAGDEEHVVVAIPTGNYKTVHFIRHAEGTHNQASALYGRTEYQNWRWEDARLTEHGKRQCREANEAEKLNHHLKGHQLVLVSPLTRCLETAELVVDKVAGVPWVALECIRERLHGNPCDRRRSINVVAKEFPYVDFSSFEVKPDKLWQEGPRESNEELAARGREFLKWLEAREETNVVVVTHSAFLDITFNQVLKCDVAMKRWFNNCEIRSVLLSFPSTNGQPSNGHP</sequence>
<dbReference type="PROSITE" id="PS51257">
    <property type="entry name" value="PROKAR_LIPOPROTEIN"/>
    <property type="match status" value="1"/>
</dbReference>
<dbReference type="PANTHER" id="PTHR48100">
    <property type="entry name" value="BROAD-SPECIFICITY PHOSPHATASE YOR283W-RELATED"/>
    <property type="match status" value="1"/>
</dbReference>